<keyword evidence="5" id="KW-0813">Transport</keyword>
<dbReference type="Pfam" id="PF02910">
    <property type="entry name" value="Succ_DH_flav_C"/>
    <property type="match status" value="1"/>
</dbReference>
<dbReference type="SUPFAM" id="SSF56425">
    <property type="entry name" value="Succinate dehydrogenase/fumarate reductase flavoprotein, catalytic domain"/>
    <property type="match status" value="1"/>
</dbReference>
<evidence type="ECO:0000256" key="1">
    <source>
        <dbReference type="ARBA" id="ARBA00001974"/>
    </source>
</evidence>
<dbReference type="PANTHER" id="PTHR11632">
    <property type="entry name" value="SUCCINATE DEHYDROGENASE 2 FLAVOPROTEIN SUBUNIT"/>
    <property type="match status" value="1"/>
</dbReference>
<dbReference type="GO" id="GO:0050660">
    <property type="term" value="F:flavin adenine dinucleotide binding"/>
    <property type="evidence" value="ECO:0007669"/>
    <property type="project" value="InterPro"/>
</dbReference>
<dbReference type="PRINTS" id="PR00368">
    <property type="entry name" value="FADPNR"/>
</dbReference>
<evidence type="ECO:0000256" key="10">
    <source>
        <dbReference type="ARBA" id="ARBA00023136"/>
    </source>
</evidence>
<evidence type="ECO:0000256" key="4">
    <source>
        <dbReference type="ARBA" id="ARBA00012792"/>
    </source>
</evidence>
<dbReference type="InterPro" id="IPR003952">
    <property type="entry name" value="FRD_SDH_FAD_BS"/>
</dbReference>
<dbReference type="GO" id="GO:0009055">
    <property type="term" value="F:electron transfer activity"/>
    <property type="evidence" value="ECO:0007669"/>
    <property type="project" value="TreeGrafter"/>
</dbReference>
<dbReference type="InterPro" id="IPR027477">
    <property type="entry name" value="Succ_DH/fumarate_Rdtase_cat_sf"/>
</dbReference>
<dbReference type="Gene3D" id="1.20.58.100">
    <property type="entry name" value="Fumarate reductase/succinate dehydrogenase flavoprotein-like, C-terminal domain"/>
    <property type="match status" value="1"/>
</dbReference>
<evidence type="ECO:0000256" key="7">
    <source>
        <dbReference type="ARBA" id="ARBA00022827"/>
    </source>
</evidence>
<evidence type="ECO:0000256" key="2">
    <source>
        <dbReference type="ARBA" id="ARBA00004170"/>
    </source>
</evidence>
<evidence type="ECO:0000256" key="6">
    <source>
        <dbReference type="ARBA" id="ARBA00022630"/>
    </source>
</evidence>
<keyword evidence="8" id="KW-0249">Electron transport</keyword>
<dbReference type="FunFam" id="3.90.700.10:FF:000005">
    <property type="entry name" value="Succinate dehydrogenase flavoprotein subunit"/>
    <property type="match status" value="1"/>
</dbReference>
<dbReference type="PIRSF" id="PIRSF000171">
    <property type="entry name" value="SDHA_APRA_LASPO"/>
    <property type="match status" value="1"/>
</dbReference>
<dbReference type="GO" id="GO:0022900">
    <property type="term" value="P:electron transport chain"/>
    <property type="evidence" value="ECO:0007669"/>
    <property type="project" value="InterPro"/>
</dbReference>
<name>A0A1F4Q3D5_UNCSA</name>
<dbReference type="InterPro" id="IPR036188">
    <property type="entry name" value="FAD/NAD-bd_sf"/>
</dbReference>
<dbReference type="PANTHER" id="PTHR11632:SF51">
    <property type="entry name" value="SUCCINATE DEHYDROGENASE [UBIQUINONE] FLAVOPROTEIN SUBUNIT, MITOCHONDRIAL"/>
    <property type="match status" value="1"/>
</dbReference>
<evidence type="ECO:0000256" key="9">
    <source>
        <dbReference type="ARBA" id="ARBA00023002"/>
    </source>
</evidence>
<keyword evidence="7" id="KW-0274">FAD</keyword>
<dbReference type="FunFam" id="1.20.58.100:FF:000001">
    <property type="entry name" value="Succinate dehydrogenase flavoprotein subunit (SdhA)"/>
    <property type="match status" value="1"/>
</dbReference>
<dbReference type="EMBL" id="METM01000008">
    <property type="protein sequence ID" value="OGB90475.1"/>
    <property type="molecule type" value="Genomic_DNA"/>
</dbReference>
<dbReference type="Pfam" id="PF00890">
    <property type="entry name" value="FAD_binding_2"/>
    <property type="match status" value="1"/>
</dbReference>
<protein>
    <recommendedName>
        <fullName evidence="4">succinate dehydrogenase</fullName>
        <ecNumber evidence="4">1.3.5.1</ecNumber>
    </recommendedName>
</protein>
<evidence type="ECO:0000256" key="8">
    <source>
        <dbReference type="ARBA" id="ARBA00022982"/>
    </source>
</evidence>
<evidence type="ECO:0000256" key="5">
    <source>
        <dbReference type="ARBA" id="ARBA00022448"/>
    </source>
</evidence>
<feature type="active site" description="Proton acceptor" evidence="12">
    <location>
        <position position="274"/>
    </location>
</feature>
<evidence type="ECO:0000259" key="14">
    <source>
        <dbReference type="Pfam" id="PF02910"/>
    </source>
</evidence>
<dbReference type="AlphaFoldDB" id="A0A1F4Q3D5"/>
<keyword evidence="6" id="KW-0285">Flavoprotein</keyword>
<dbReference type="PROSITE" id="PS00504">
    <property type="entry name" value="FRD_SDH_FAD_BINDING"/>
    <property type="match status" value="1"/>
</dbReference>
<comment type="similarity">
    <text evidence="3">Belongs to the FAD-dependent oxidoreductase 2 family. FRD/SDH subfamily.</text>
</comment>
<dbReference type="InterPro" id="IPR030664">
    <property type="entry name" value="SdhA/FrdA/AprA"/>
</dbReference>
<organism evidence="15 16">
    <name type="scientific">candidate division WOR-1 bacterium RIFCSPHIGHO2_01_FULL_53_15</name>
    <dbReference type="NCBI Taxonomy" id="1802564"/>
    <lineage>
        <taxon>Bacteria</taxon>
        <taxon>Bacillati</taxon>
        <taxon>Saganbacteria</taxon>
    </lineage>
</organism>
<evidence type="ECO:0000256" key="11">
    <source>
        <dbReference type="ARBA" id="ARBA00049220"/>
    </source>
</evidence>
<comment type="cofactor">
    <cofactor evidence="1">
        <name>FAD</name>
        <dbReference type="ChEBI" id="CHEBI:57692"/>
    </cofactor>
</comment>
<accession>A0A1F4Q3D5</accession>
<gene>
    <name evidence="15" type="ORF">A2625_00815</name>
</gene>
<feature type="domain" description="Fumarate reductase/succinate dehydrogenase flavoprotein-like C-terminal" evidence="14">
    <location>
        <begin position="437"/>
        <end position="562"/>
    </location>
</feature>
<dbReference type="Gene3D" id="3.50.50.60">
    <property type="entry name" value="FAD/NAD(P)-binding domain"/>
    <property type="match status" value="1"/>
</dbReference>
<evidence type="ECO:0000256" key="12">
    <source>
        <dbReference type="PIRSR" id="PIRSR000171-1"/>
    </source>
</evidence>
<dbReference type="GO" id="GO:0033765">
    <property type="term" value="F:steroid dehydrogenase activity, acting on the CH-CH group of donors"/>
    <property type="evidence" value="ECO:0007669"/>
    <property type="project" value="UniProtKB-ARBA"/>
</dbReference>
<evidence type="ECO:0000259" key="13">
    <source>
        <dbReference type="Pfam" id="PF00890"/>
    </source>
</evidence>
<dbReference type="EC" id="1.3.5.1" evidence="4"/>
<dbReference type="InterPro" id="IPR003953">
    <property type="entry name" value="FAD-dep_OxRdtase_2_FAD-bd"/>
</dbReference>
<proteinExistence type="inferred from homology"/>
<comment type="subcellular location">
    <subcellularLocation>
        <location evidence="2">Membrane</location>
        <topology evidence="2">Peripheral membrane protein</topology>
    </subcellularLocation>
</comment>
<comment type="catalytic activity">
    <reaction evidence="11">
        <text>a quinone + succinate = fumarate + a quinol</text>
        <dbReference type="Rhea" id="RHEA:40523"/>
        <dbReference type="ChEBI" id="CHEBI:24646"/>
        <dbReference type="ChEBI" id="CHEBI:29806"/>
        <dbReference type="ChEBI" id="CHEBI:30031"/>
        <dbReference type="ChEBI" id="CHEBI:132124"/>
        <dbReference type="EC" id="1.3.5.1"/>
    </reaction>
</comment>
<evidence type="ECO:0000313" key="16">
    <source>
        <dbReference type="Proteomes" id="UP000178724"/>
    </source>
</evidence>
<keyword evidence="10" id="KW-0472">Membrane</keyword>
<sequence length="562" mass="61529">MGISYKHQIIVVGAGLAGLRAALEAKAAGLDVAVISRVQPVRSHSIAAQGGINAALGNAEGGRDDNWEKHTFDTVKGSDYLADQDAVEIMTKEAPGIVYEMEHWGCPFSRTAEGLIAQRPFGGAEFPRTCYASDITGHALLHTMYERSVKEEIKVYEEYLLLSIVKNADSCAGVIALNIKNGEIEAFEADAVIMATGGCGRIYNKSTNALINTGSGMAAVYLTAGVPLKDLEFVQFHPTSLYGTNILITEGARGEGGYLYNCKGERFVKELAPRDIVARSIQTEINEGRGYDNAYVLLDLRHLGKKKIIERLPGIRDICIHFAGIDPIDAPIPIQPGQHYSMGGIDTDAKGATSRPGLYAAGECACVSVHGGNRLGGNSLLDTIVFGKLSGRFASEYVKTKKKSGQGQALSLHLQEIKSKIHRLENSTGKEKPTDVRNQLKETLTENAGIFREKSKLQKGLAKVKELKERYKNIHIQNKNKKFNLDLVRNLELEGKLELAEVIVAGALNREESRGSHFRTDFPERNDEKWLKHTIASFVNGTVKIGYKPVTITQFKPQARTY</sequence>
<dbReference type="InterPro" id="IPR037099">
    <property type="entry name" value="Fum_R/Succ_DH_flav-like_C_sf"/>
</dbReference>
<dbReference type="InterPro" id="IPR014006">
    <property type="entry name" value="Succ_Dhase_FrdA_Gneg"/>
</dbReference>
<evidence type="ECO:0000313" key="15">
    <source>
        <dbReference type="EMBL" id="OGB90475.1"/>
    </source>
</evidence>
<dbReference type="InterPro" id="IPR015939">
    <property type="entry name" value="Fum_Rdtase/Succ_DH_flav-like_C"/>
</dbReference>
<dbReference type="Gene3D" id="3.90.700.10">
    <property type="entry name" value="Succinate dehydrogenase/fumarate reductase flavoprotein, catalytic domain"/>
    <property type="match status" value="1"/>
</dbReference>
<comment type="caution">
    <text evidence="15">The sequence shown here is derived from an EMBL/GenBank/DDBJ whole genome shotgun (WGS) entry which is preliminary data.</text>
</comment>
<dbReference type="SUPFAM" id="SSF46977">
    <property type="entry name" value="Succinate dehydrogenase/fumarate reductase flavoprotein C-terminal domain"/>
    <property type="match status" value="1"/>
</dbReference>
<dbReference type="GO" id="GO:0009061">
    <property type="term" value="P:anaerobic respiration"/>
    <property type="evidence" value="ECO:0007669"/>
    <property type="project" value="TreeGrafter"/>
</dbReference>
<dbReference type="SUPFAM" id="SSF51905">
    <property type="entry name" value="FAD/NAD(P)-binding domain"/>
    <property type="match status" value="1"/>
</dbReference>
<evidence type="ECO:0000256" key="3">
    <source>
        <dbReference type="ARBA" id="ARBA00008040"/>
    </source>
</evidence>
<dbReference type="NCBIfam" id="TIGR01812">
    <property type="entry name" value="sdhA_frdA_Gneg"/>
    <property type="match status" value="1"/>
</dbReference>
<dbReference type="PRINTS" id="PR00411">
    <property type="entry name" value="PNDRDTASEI"/>
</dbReference>
<keyword evidence="9" id="KW-0560">Oxidoreductase</keyword>
<dbReference type="GO" id="GO:0008177">
    <property type="term" value="F:succinate dehydrogenase (quinone) activity"/>
    <property type="evidence" value="ECO:0007669"/>
    <property type="project" value="UniProtKB-EC"/>
</dbReference>
<reference evidence="15 16" key="1">
    <citation type="journal article" date="2016" name="Nat. Commun.">
        <title>Thousands of microbial genomes shed light on interconnected biogeochemical processes in an aquifer system.</title>
        <authorList>
            <person name="Anantharaman K."/>
            <person name="Brown C.T."/>
            <person name="Hug L.A."/>
            <person name="Sharon I."/>
            <person name="Castelle C.J."/>
            <person name="Probst A.J."/>
            <person name="Thomas B.C."/>
            <person name="Singh A."/>
            <person name="Wilkins M.J."/>
            <person name="Karaoz U."/>
            <person name="Brodie E.L."/>
            <person name="Williams K.H."/>
            <person name="Hubbard S.S."/>
            <person name="Banfield J.F."/>
        </authorList>
    </citation>
    <scope>NUCLEOTIDE SEQUENCE [LARGE SCALE GENOMIC DNA]</scope>
</reference>
<dbReference type="GO" id="GO:0005886">
    <property type="term" value="C:plasma membrane"/>
    <property type="evidence" value="ECO:0007669"/>
    <property type="project" value="TreeGrafter"/>
</dbReference>
<feature type="domain" description="FAD-dependent oxidoreductase 2 FAD-binding" evidence="13">
    <location>
        <begin position="9"/>
        <end position="380"/>
    </location>
</feature>
<dbReference type="Gene3D" id="4.10.80.40">
    <property type="entry name" value="succinate dehydrogenase protein domain"/>
    <property type="match status" value="1"/>
</dbReference>
<dbReference type="Proteomes" id="UP000178724">
    <property type="component" value="Unassembled WGS sequence"/>
</dbReference>